<evidence type="ECO:0000256" key="5">
    <source>
        <dbReference type="ARBA" id="ARBA00022691"/>
    </source>
</evidence>
<dbReference type="Pfam" id="PF00590">
    <property type="entry name" value="TP_methylase"/>
    <property type="match status" value="1"/>
</dbReference>
<evidence type="ECO:0000313" key="8">
    <source>
        <dbReference type="EMBL" id="MCV3728649.1"/>
    </source>
</evidence>
<keyword evidence="4 6" id="KW-0808">Transferase</keyword>
<keyword evidence="1 6" id="KW-0963">Cytoplasm</keyword>
<comment type="caution">
    <text evidence="8">The sequence shown here is derived from an EMBL/GenBank/DDBJ whole genome shotgun (WGS) entry which is preliminary data.</text>
</comment>
<dbReference type="CDD" id="cd11648">
    <property type="entry name" value="RsmI"/>
    <property type="match status" value="1"/>
</dbReference>
<evidence type="ECO:0000256" key="3">
    <source>
        <dbReference type="ARBA" id="ARBA00022603"/>
    </source>
</evidence>
<dbReference type="RefSeq" id="WP_263821962.1">
    <property type="nucleotide sequence ID" value="NZ_JAOXHL010000003.1"/>
</dbReference>
<dbReference type="InterPro" id="IPR008189">
    <property type="entry name" value="rRNA_ssu_MeTfrase_I"/>
</dbReference>
<dbReference type="InterPro" id="IPR014776">
    <property type="entry name" value="4pyrrole_Mease_sub2"/>
</dbReference>
<name>A0ABT3BN41_9BACT</name>
<dbReference type="Gene3D" id="3.30.950.10">
    <property type="entry name" value="Methyltransferase, Cobalt-precorrin-4 Transmethylase, Domain 2"/>
    <property type="match status" value="1"/>
</dbReference>
<keyword evidence="9" id="KW-1185">Reference proteome</keyword>
<dbReference type="NCBIfam" id="TIGR00096">
    <property type="entry name" value="16S rRNA (cytidine(1402)-2'-O)-methyltransferase"/>
    <property type="match status" value="1"/>
</dbReference>
<comment type="subcellular location">
    <subcellularLocation>
        <location evidence="6">Cytoplasm</location>
    </subcellularLocation>
</comment>
<keyword evidence="5 6" id="KW-0949">S-adenosyl-L-methionine</keyword>
<evidence type="ECO:0000259" key="7">
    <source>
        <dbReference type="Pfam" id="PF00590"/>
    </source>
</evidence>
<reference evidence="8 9" key="1">
    <citation type="journal article" date="2020" name="Int. J. Syst. Evol. Microbiol.">
        <title>Ureaplasma miroungigenitalium sp. nov. isolated from northern elephant seals (Mirounga angustirostris) and Ureaplasma zalophigenitalium sp. nov. isolated from California sea lions (Zalophus californianus).</title>
        <authorList>
            <person name="Volokhov D.V."/>
            <person name="Gulland F.M."/>
            <person name="Gao Y."/>
            <person name="Chizhikov V.E."/>
        </authorList>
    </citation>
    <scope>NUCLEOTIDE SEQUENCE [LARGE SCALE GENOMIC DNA]</scope>
    <source>
        <strain evidence="8 9">ES3182-GEN</strain>
    </source>
</reference>
<keyword evidence="2 6" id="KW-0698">rRNA processing</keyword>
<comment type="function">
    <text evidence="6">Catalyzes the 2'-O-methylation of the ribose of cytidine 1402 (C1402) in 16S rRNA.</text>
</comment>
<dbReference type="EMBL" id="JAOXHL010000003">
    <property type="protein sequence ID" value="MCV3728649.1"/>
    <property type="molecule type" value="Genomic_DNA"/>
</dbReference>
<evidence type="ECO:0000256" key="6">
    <source>
        <dbReference type="HAMAP-Rule" id="MF_01877"/>
    </source>
</evidence>
<comment type="catalytic activity">
    <reaction evidence="6">
        <text>cytidine(1402) in 16S rRNA + S-adenosyl-L-methionine = 2'-O-methylcytidine(1402) in 16S rRNA + S-adenosyl-L-homocysteine + H(+)</text>
        <dbReference type="Rhea" id="RHEA:42924"/>
        <dbReference type="Rhea" id="RHEA-COMP:10285"/>
        <dbReference type="Rhea" id="RHEA-COMP:10286"/>
        <dbReference type="ChEBI" id="CHEBI:15378"/>
        <dbReference type="ChEBI" id="CHEBI:57856"/>
        <dbReference type="ChEBI" id="CHEBI:59789"/>
        <dbReference type="ChEBI" id="CHEBI:74495"/>
        <dbReference type="ChEBI" id="CHEBI:82748"/>
        <dbReference type="EC" id="2.1.1.198"/>
    </reaction>
</comment>
<dbReference type="Proteomes" id="UP001208245">
    <property type="component" value="Unassembled WGS sequence"/>
</dbReference>
<organism evidence="8 9">
    <name type="scientific">Ureaplasma miroungigenitalium</name>
    <dbReference type="NCBI Taxonomy" id="1042321"/>
    <lineage>
        <taxon>Bacteria</taxon>
        <taxon>Bacillati</taxon>
        <taxon>Mycoplasmatota</taxon>
        <taxon>Mycoplasmoidales</taxon>
        <taxon>Mycoplasmoidaceae</taxon>
        <taxon>Ureaplasma</taxon>
    </lineage>
</organism>
<comment type="similarity">
    <text evidence="6">Belongs to the methyltransferase superfamily. RsmI family.</text>
</comment>
<dbReference type="InterPro" id="IPR014777">
    <property type="entry name" value="4pyrrole_Mease_sub1"/>
</dbReference>
<dbReference type="Gene3D" id="3.40.1010.10">
    <property type="entry name" value="Cobalt-precorrin-4 Transmethylase, Domain 1"/>
    <property type="match status" value="1"/>
</dbReference>
<dbReference type="PIRSF" id="PIRSF005917">
    <property type="entry name" value="MTase_YraL"/>
    <property type="match status" value="1"/>
</dbReference>
<evidence type="ECO:0000256" key="2">
    <source>
        <dbReference type="ARBA" id="ARBA00022552"/>
    </source>
</evidence>
<dbReference type="PANTHER" id="PTHR46111:SF1">
    <property type="entry name" value="RIBOSOMAL RNA SMALL SUBUNIT METHYLTRANSFERASE I"/>
    <property type="match status" value="1"/>
</dbReference>
<keyword evidence="3 6" id="KW-0489">Methyltransferase</keyword>
<dbReference type="HAMAP" id="MF_01877">
    <property type="entry name" value="16SrRNA_methyltr_I"/>
    <property type="match status" value="1"/>
</dbReference>
<dbReference type="EC" id="2.1.1.198" evidence="6"/>
<dbReference type="InterPro" id="IPR000878">
    <property type="entry name" value="4pyrrol_Mease"/>
</dbReference>
<evidence type="ECO:0000256" key="4">
    <source>
        <dbReference type="ARBA" id="ARBA00022679"/>
    </source>
</evidence>
<evidence type="ECO:0000313" key="9">
    <source>
        <dbReference type="Proteomes" id="UP001208245"/>
    </source>
</evidence>
<dbReference type="SUPFAM" id="SSF53790">
    <property type="entry name" value="Tetrapyrrole methylase"/>
    <property type="match status" value="1"/>
</dbReference>
<feature type="domain" description="Tetrapyrrole methylase" evidence="7">
    <location>
        <begin position="10"/>
        <end position="209"/>
    </location>
</feature>
<proteinExistence type="inferred from homology"/>
<evidence type="ECO:0000256" key="1">
    <source>
        <dbReference type="ARBA" id="ARBA00022490"/>
    </source>
</evidence>
<accession>A0ABT3BN41</accession>
<sequence>MFLKDFKCQLSVIATPIGNLKEMNQRAINALNEAYVILCEDTRITKKLLHAFNIIDYKKLIRFDNFKEQVKIDEALEYIKNYKTVLVSDAGYPTVADPGYNLINACHANNIGVEVINGPSACMHALVASGLLSSTFMFLGFLGKTQKQRLDVLKKYANVQTTFVVYEAVHRIKKTLADLHTVFGDVNVFIGRELTKLNESFYFGKISTIADQITELGEFVIVIDNNEQQTQLKQEEDSEIIVKNILDLTRDGMRLKDACKQVAKAYELNASELYKIMLNYA</sequence>
<dbReference type="PANTHER" id="PTHR46111">
    <property type="entry name" value="RIBOSOMAL RNA SMALL SUBUNIT METHYLTRANSFERASE I"/>
    <property type="match status" value="1"/>
</dbReference>
<dbReference type="InterPro" id="IPR035996">
    <property type="entry name" value="4pyrrol_Methylase_sf"/>
</dbReference>
<protein>
    <recommendedName>
        <fullName evidence="6">Ribosomal RNA small subunit methyltransferase I</fullName>
        <ecNumber evidence="6">2.1.1.198</ecNumber>
    </recommendedName>
    <alternativeName>
        <fullName evidence="6">16S rRNA 2'-O-ribose C1402 methyltransferase</fullName>
    </alternativeName>
    <alternativeName>
        <fullName evidence="6">rRNA (cytidine-2'-O-)-methyltransferase RsmI</fullName>
    </alternativeName>
</protein>
<dbReference type="GO" id="GO:0008168">
    <property type="term" value="F:methyltransferase activity"/>
    <property type="evidence" value="ECO:0007669"/>
    <property type="project" value="UniProtKB-KW"/>
</dbReference>
<dbReference type="GO" id="GO:0032259">
    <property type="term" value="P:methylation"/>
    <property type="evidence" value="ECO:0007669"/>
    <property type="project" value="UniProtKB-KW"/>
</dbReference>
<gene>
    <name evidence="6 8" type="primary">rsmI</name>
    <name evidence="8" type="ORF">OF376_02585</name>
</gene>